<organism evidence="2 3">
    <name type="scientific">Actinoplanes nipponensis</name>
    <dbReference type="NCBI Taxonomy" id="135950"/>
    <lineage>
        <taxon>Bacteria</taxon>
        <taxon>Bacillati</taxon>
        <taxon>Actinomycetota</taxon>
        <taxon>Actinomycetes</taxon>
        <taxon>Micromonosporales</taxon>
        <taxon>Micromonosporaceae</taxon>
        <taxon>Actinoplanes</taxon>
    </lineage>
</organism>
<feature type="transmembrane region" description="Helical" evidence="1">
    <location>
        <begin position="12"/>
        <end position="34"/>
    </location>
</feature>
<dbReference type="AlphaFoldDB" id="A0A919JN51"/>
<sequence length="122" mass="12670">MALSGLLRKANAAFALAIFAMFSALFFVLATPVVSTVSTQGPTGSRVVGTDYSLMSLTMVVLQATAIVLVGAALFLIARSQRQAGRRVLLAGATVGLLPAVVPGVLAFAAWYVFGKAHESDR</sequence>
<accession>A0A919JN51</accession>
<keyword evidence="1" id="KW-1133">Transmembrane helix</keyword>
<evidence type="ECO:0000256" key="1">
    <source>
        <dbReference type="SAM" id="Phobius"/>
    </source>
</evidence>
<feature type="transmembrane region" description="Helical" evidence="1">
    <location>
        <begin position="89"/>
        <end position="114"/>
    </location>
</feature>
<evidence type="ECO:0000313" key="2">
    <source>
        <dbReference type="EMBL" id="GIE52360.1"/>
    </source>
</evidence>
<evidence type="ECO:0000313" key="3">
    <source>
        <dbReference type="Proteomes" id="UP000647172"/>
    </source>
</evidence>
<proteinExistence type="predicted"/>
<comment type="caution">
    <text evidence="2">The sequence shown here is derived from an EMBL/GenBank/DDBJ whole genome shotgun (WGS) entry which is preliminary data.</text>
</comment>
<reference evidence="2" key="1">
    <citation type="submission" date="2021-01" db="EMBL/GenBank/DDBJ databases">
        <title>Whole genome shotgun sequence of Actinoplanes nipponensis NBRC 14063.</title>
        <authorList>
            <person name="Komaki H."/>
            <person name="Tamura T."/>
        </authorList>
    </citation>
    <scope>NUCLEOTIDE SEQUENCE</scope>
    <source>
        <strain evidence="2">NBRC 14063</strain>
    </source>
</reference>
<keyword evidence="1" id="KW-0812">Transmembrane</keyword>
<feature type="transmembrane region" description="Helical" evidence="1">
    <location>
        <begin position="54"/>
        <end position="77"/>
    </location>
</feature>
<dbReference type="RefSeq" id="WP_203773740.1">
    <property type="nucleotide sequence ID" value="NZ_BAAAYJ010000015.1"/>
</dbReference>
<keyword evidence="1" id="KW-0472">Membrane</keyword>
<name>A0A919JN51_9ACTN</name>
<gene>
    <name evidence="2" type="ORF">Ani05nite_58940</name>
</gene>
<protein>
    <submittedName>
        <fullName evidence="2">Uncharacterized protein</fullName>
    </submittedName>
</protein>
<keyword evidence="3" id="KW-1185">Reference proteome</keyword>
<dbReference type="Proteomes" id="UP000647172">
    <property type="component" value="Unassembled WGS sequence"/>
</dbReference>
<dbReference type="EMBL" id="BOMQ01000066">
    <property type="protein sequence ID" value="GIE52360.1"/>
    <property type="molecule type" value="Genomic_DNA"/>
</dbReference>